<dbReference type="Pfam" id="PF00497">
    <property type="entry name" value="SBP_bac_3"/>
    <property type="match status" value="1"/>
</dbReference>
<dbReference type="Proteomes" id="UP001597282">
    <property type="component" value="Unassembled WGS sequence"/>
</dbReference>
<evidence type="ECO:0000259" key="7">
    <source>
        <dbReference type="SMART" id="SM00079"/>
    </source>
</evidence>
<dbReference type="PROSITE" id="PS51257">
    <property type="entry name" value="PROKAR_LIPOPROTEIN"/>
    <property type="match status" value="1"/>
</dbReference>
<dbReference type="EMBL" id="JBHTNU010000005">
    <property type="protein sequence ID" value="MFD1426767.1"/>
    <property type="molecule type" value="Genomic_DNA"/>
</dbReference>
<dbReference type="SMART" id="SM00079">
    <property type="entry name" value="PBPe"/>
    <property type="match status" value="1"/>
</dbReference>
<dbReference type="InterPro" id="IPR001320">
    <property type="entry name" value="Iontro_rcpt_C"/>
</dbReference>
<accession>A0ABW4C8R0</accession>
<dbReference type="PANTHER" id="PTHR35936">
    <property type="entry name" value="MEMBRANE-BOUND LYTIC MUREIN TRANSGLYCOSYLASE F"/>
    <property type="match status" value="1"/>
</dbReference>
<dbReference type="SUPFAM" id="SSF53850">
    <property type="entry name" value="Periplasmic binding protein-like II"/>
    <property type="match status" value="1"/>
</dbReference>
<evidence type="ECO:0000256" key="1">
    <source>
        <dbReference type="ARBA" id="ARBA00004196"/>
    </source>
</evidence>
<evidence type="ECO:0000259" key="6">
    <source>
        <dbReference type="SMART" id="SM00062"/>
    </source>
</evidence>
<feature type="domain" description="Solute-binding protein family 3/N-terminal" evidence="6">
    <location>
        <begin position="44"/>
        <end position="263"/>
    </location>
</feature>
<dbReference type="InterPro" id="IPR001638">
    <property type="entry name" value="Solute-binding_3/MltF_N"/>
</dbReference>
<dbReference type="InterPro" id="IPR018313">
    <property type="entry name" value="SBP_3_CS"/>
</dbReference>
<comment type="caution">
    <text evidence="8">The sequence shown here is derived from an EMBL/GenBank/DDBJ whole genome shotgun (WGS) entry which is preliminary data.</text>
</comment>
<evidence type="ECO:0000256" key="2">
    <source>
        <dbReference type="ARBA" id="ARBA00010333"/>
    </source>
</evidence>
<reference evidence="9" key="1">
    <citation type="journal article" date="2019" name="Int. J. Syst. Evol. Microbiol.">
        <title>The Global Catalogue of Microorganisms (GCM) 10K type strain sequencing project: providing services to taxonomists for standard genome sequencing and annotation.</title>
        <authorList>
            <consortium name="The Broad Institute Genomics Platform"/>
            <consortium name="The Broad Institute Genome Sequencing Center for Infectious Disease"/>
            <person name="Wu L."/>
            <person name="Ma J."/>
        </authorList>
    </citation>
    <scope>NUCLEOTIDE SEQUENCE [LARGE SCALE GENOMIC DNA]</scope>
    <source>
        <strain evidence="9">S1</strain>
    </source>
</reference>
<evidence type="ECO:0000313" key="9">
    <source>
        <dbReference type="Proteomes" id="UP001597282"/>
    </source>
</evidence>
<proteinExistence type="inferred from homology"/>
<comment type="similarity">
    <text evidence="2 4">Belongs to the bacterial solute-binding protein 3 family.</text>
</comment>
<comment type="subcellular location">
    <subcellularLocation>
        <location evidence="1">Cell envelope</location>
    </subcellularLocation>
</comment>
<sequence length="267" mass="29868">MKRWLIAVLSVIPLLVTGACSSGGGQQNEDDTDHLLADIKKRGEIRIGTEGNYKPFSFREEKSNKLTGYDVDVAREVAKRMGVKAKFVETSWDSMLTGLSTGRFDLVANEVGIKEERKKKFDFSQPYSISYATIVVHQDNKEIRDIADVKGKRAAQTPTSNYGQMAQDAGAEIVSYEDMMTAMRDVAAKRADLSFNDRLAIAEMMKTVDLPLKTVGKPMEKSESAFPVPKGNKELLQEIDKALDEMRKDGTLTKISEKWFEEDVSRP</sequence>
<dbReference type="SMART" id="SM00062">
    <property type="entry name" value="PBPb"/>
    <property type="match status" value="1"/>
</dbReference>
<keyword evidence="3 5" id="KW-0732">Signal</keyword>
<feature type="domain" description="Ionotropic glutamate receptor C-terminal" evidence="7">
    <location>
        <begin position="44"/>
        <end position="262"/>
    </location>
</feature>
<evidence type="ECO:0000256" key="5">
    <source>
        <dbReference type="SAM" id="SignalP"/>
    </source>
</evidence>
<protein>
    <submittedName>
        <fullName evidence="8">Transporter substrate-binding domain-containing protein</fullName>
    </submittedName>
</protein>
<evidence type="ECO:0000256" key="4">
    <source>
        <dbReference type="RuleBase" id="RU003744"/>
    </source>
</evidence>
<dbReference type="RefSeq" id="WP_380164155.1">
    <property type="nucleotide sequence ID" value="NZ_JBHTNU010000005.1"/>
</dbReference>
<feature type="signal peptide" evidence="5">
    <location>
        <begin position="1"/>
        <end position="21"/>
    </location>
</feature>
<dbReference type="PANTHER" id="PTHR35936:SF34">
    <property type="entry name" value="ABC TRANSPORTER EXTRACELLULAR-BINDING PROTEIN YCKB-RELATED"/>
    <property type="match status" value="1"/>
</dbReference>
<organism evidence="8 9">
    <name type="scientific">Kroppenstedtia sanguinis</name>
    <dbReference type="NCBI Taxonomy" id="1380684"/>
    <lineage>
        <taxon>Bacteria</taxon>
        <taxon>Bacillati</taxon>
        <taxon>Bacillota</taxon>
        <taxon>Bacilli</taxon>
        <taxon>Bacillales</taxon>
        <taxon>Thermoactinomycetaceae</taxon>
        <taxon>Kroppenstedtia</taxon>
    </lineage>
</organism>
<evidence type="ECO:0000313" key="8">
    <source>
        <dbReference type="EMBL" id="MFD1426767.1"/>
    </source>
</evidence>
<dbReference type="PROSITE" id="PS01039">
    <property type="entry name" value="SBP_BACTERIAL_3"/>
    <property type="match status" value="1"/>
</dbReference>
<keyword evidence="9" id="KW-1185">Reference proteome</keyword>
<evidence type="ECO:0000256" key="3">
    <source>
        <dbReference type="ARBA" id="ARBA00022729"/>
    </source>
</evidence>
<dbReference type="Gene3D" id="3.40.190.10">
    <property type="entry name" value="Periplasmic binding protein-like II"/>
    <property type="match status" value="2"/>
</dbReference>
<name>A0ABW4C8R0_9BACL</name>
<feature type="chain" id="PRO_5047344402" evidence="5">
    <location>
        <begin position="22"/>
        <end position="267"/>
    </location>
</feature>
<gene>
    <name evidence="8" type="ORF">ACFQ4Y_07415</name>
</gene>